<evidence type="ECO:0000256" key="5">
    <source>
        <dbReference type="ARBA" id="ARBA00022801"/>
    </source>
</evidence>
<reference evidence="9 10" key="1">
    <citation type="submission" date="2020-02" db="EMBL/GenBank/DDBJ databases">
        <title>The whole genome sequence of CPCC 205119.</title>
        <authorList>
            <person name="Jiang Z."/>
        </authorList>
    </citation>
    <scope>NUCLEOTIDE SEQUENCE [LARGE SCALE GENOMIC DNA]</scope>
    <source>
        <strain evidence="9 10">CPCC 205119</strain>
    </source>
</reference>
<dbReference type="InterPro" id="IPR029044">
    <property type="entry name" value="Nucleotide-diphossugar_trans"/>
</dbReference>
<accession>A0A7K3WEQ9</accession>
<gene>
    <name evidence="9" type="ORF">G1H19_13370</name>
</gene>
<evidence type="ECO:0000256" key="2">
    <source>
        <dbReference type="ARBA" id="ARBA00005628"/>
    </source>
</evidence>
<dbReference type="InterPro" id="IPR006543">
    <property type="entry name" value="Histidinol-phos"/>
</dbReference>
<sequence>MPTGLEQVSVVVPTIGRPSLDALLDALAGAAGPRPAALVLVDDRPSGPVLEPARAGLPPVRVVRSGGGGPARARNLGWRTARTPWTAFLDDDVVPDPDWYARLAEDLADLPDDVAGSQGRVRVPLPAHRRPTDWERGTAGLATSRWITADLAYRRSALAEVGGFDERFPRAFREDSDLALRVMDTGARLVVGRRRITHPVRPVDRRVSVRVQAGNADDVLMRRLHGPGWRERAAAPVGRRPQHLAVTGAGVAAVGLGLAGRPRAAALAALGWAAGTAEFAWARIAPGPRDPAEVATMALTSVAIPPLAVGHLVRGVVQHRRVTPWRGLPDLVLFDRDGTLVHDVPYNGDPDQVRPVDGARAALDALRARGVRTGLVTNQSGVGRCLLTRDQVDAVNARVEQLLGPFDTVQVCPHAPDDGCRCRKPAPGMVTDACAALGVQPARCVLIGDIAADVGAAEAAGAVGVLVPTPVTLPGEVRAAARRAATLTDAVDDVLAGSW</sequence>
<proteinExistence type="inferred from homology"/>
<dbReference type="GO" id="GO:0005737">
    <property type="term" value="C:cytoplasm"/>
    <property type="evidence" value="ECO:0007669"/>
    <property type="project" value="UniProtKB-SubCell"/>
</dbReference>
<evidence type="ECO:0000259" key="8">
    <source>
        <dbReference type="Pfam" id="PF00535"/>
    </source>
</evidence>
<dbReference type="GO" id="GO:0005975">
    <property type="term" value="P:carbohydrate metabolic process"/>
    <property type="evidence" value="ECO:0007669"/>
    <property type="project" value="InterPro"/>
</dbReference>
<dbReference type="Pfam" id="PF00535">
    <property type="entry name" value="Glycos_transf_2"/>
    <property type="match status" value="1"/>
</dbReference>
<evidence type="ECO:0000256" key="7">
    <source>
        <dbReference type="ARBA" id="ARBA00031828"/>
    </source>
</evidence>
<protein>
    <recommendedName>
        <fullName evidence="7">D,D-heptose 1,7-bisphosphate phosphatase</fullName>
    </recommendedName>
</protein>
<dbReference type="SUPFAM" id="SSF53448">
    <property type="entry name" value="Nucleotide-diphospho-sugar transferases"/>
    <property type="match status" value="1"/>
</dbReference>
<organism evidence="9 10">
    <name type="scientific">Goekera deserti</name>
    <dbReference type="NCBI Taxonomy" id="2497753"/>
    <lineage>
        <taxon>Bacteria</taxon>
        <taxon>Bacillati</taxon>
        <taxon>Actinomycetota</taxon>
        <taxon>Actinomycetes</taxon>
        <taxon>Geodermatophilales</taxon>
        <taxon>Geodermatophilaceae</taxon>
        <taxon>Goekera</taxon>
    </lineage>
</organism>
<dbReference type="Proteomes" id="UP000470470">
    <property type="component" value="Unassembled WGS sequence"/>
</dbReference>
<name>A0A7K3WEQ9_9ACTN</name>
<dbReference type="SUPFAM" id="SSF56784">
    <property type="entry name" value="HAD-like"/>
    <property type="match status" value="1"/>
</dbReference>
<keyword evidence="10" id="KW-1185">Reference proteome</keyword>
<keyword evidence="5 9" id="KW-0378">Hydrolase</keyword>
<dbReference type="AlphaFoldDB" id="A0A7K3WEQ9"/>
<evidence type="ECO:0000256" key="4">
    <source>
        <dbReference type="ARBA" id="ARBA00022723"/>
    </source>
</evidence>
<evidence type="ECO:0000256" key="6">
    <source>
        <dbReference type="ARBA" id="ARBA00023277"/>
    </source>
</evidence>
<dbReference type="PANTHER" id="PTHR42891:SF1">
    <property type="entry name" value="D-GLYCERO-BETA-D-MANNO-HEPTOSE-1,7-BISPHOSPHATE 7-PHOSPHATASE"/>
    <property type="match status" value="1"/>
</dbReference>
<dbReference type="PANTHER" id="PTHR42891">
    <property type="entry name" value="D-GLYCERO-BETA-D-MANNO-HEPTOSE-1,7-BISPHOSPHATE 7-PHOSPHATASE"/>
    <property type="match status" value="1"/>
</dbReference>
<comment type="similarity">
    <text evidence="2">Belongs to the GmhB family.</text>
</comment>
<keyword evidence="4" id="KW-0479">Metal-binding</keyword>
<dbReference type="Pfam" id="PF00702">
    <property type="entry name" value="Hydrolase"/>
    <property type="match status" value="1"/>
</dbReference>
<dbReference type="InterPro" id="IPR004446">
    <property type="entry name" value="Heptose_bisP_phosphatase"/>
</dbReference>
<comment type="caution">
    <text evidence="9">The sequence shown here is derived from an EMBL/GenBank/DDBJ whole genome shotgun (WGS) entry which is preliminary data.</text>
</comment>
<comment type="subcellular location">
    <subcellularLocation>
        <location evidence="1">Cytoplasm</location>
    </subcellularLocation>
</comment>
<dbReference type="Gene3D" id="3.40.50.1000">
    <property type="entry name" value="HAD superfamily/HAD-like"/>
    <property type="match status" value="1"/>
</dbReference>
<evidence type="ECO:0000256" key="1">
    <source>
        <dbReference type="ARBA" id="ARBA00004496"/>
    </source>
</evidence>
<dbReference type="NCBIfam" id="TIGR01662">
    <property type="entry name" value="HAD-SF-IIIA"/>
    <property type="match status" value="1"/>
</dbReference>
<dbReference type="InterPro" id="IPR001173">
    <property type="entry name" value="Glyco_trans_2-like"/>
</dbReference>
<dbReference type="GO" id="GO:0046872">
    <property type="term" value="F:metal ion binding"/>
    <property type="evidence" value="ECO:0007669"/>
    <property type="project" value="UniProtKB-KW"/>
</dbReference>
<dbReference type="InterPro" id="IPR006549">
    <property type="entry name" value="HAD-SF_hydro_IIIA"/>
</dbReference>
<feature type="domain" description="Glycosyltransferase 2-like" evidence="8">
    <location>
        <begin position="9"/>
        <end position="133"/>
    </location>
</feature>
<dbReference type="InterPro" id="IPR036412">
    <property type="entry name" value="HAD-like_sf"/>
</dbReference>
<keyword evidence="6" id="KW-0119">Carbohydrate metabolism</keyword>
<evidence type="ECO:0000313" key="9">
    <source>
        <dbReference type="EMBL" id="NEL54988.1"/>
    </source>
</evidence>
<keyword evidence="3" id="KW-0963">Cytoplasm</keyword>
<evidence type="ECO:0000313" key="10">
    <source>
        <dbReference type="Proteomes" id="UP000470470"/>
    </source>
</evidence>
<dbReference type="RefSeq" id="WP_162392924.1">
    <property type="nucleotide sequence ID" value="NZ_JAABOZ010000003.1"/>
</dbReference>
<dbReference type="NCBIfam" id="TIGR01656">
    <property type="entry name" value="Histidinol-ppas"/>
    <property type="match status" value="1"/>
</dbReference>
<dbReference type="EMBL" id="JAAGWK010000019">
    <property type="protein sequence ID" value="NEL54988.1"/>
    <property type="molecule type" value="Genomic_DNA"/>
</dbReference>
<evidence type="ECO:0000256" key="3">
    <source>
        <dbReference type="ARBA" id="ARBA00022490"/>
    </source>
</evidence>
<dbReference type="GO" id="GO:0016791">
    <property type="term" value="F:phosphatase activity"/>
    <property type="evidence" value="ECO:0007669"/>
    <property type="project" value="InterPro"/>
</dbReference>
<dbReference type="Gene3D" id="3.90.550.10">
    <property type="entry name" value="Spore Coat Polysaccharide Biosynthesis Protein SpsA, Chain A"/>
    <property type="match status" value="1"/>
</dbReference>
<dbReference type="InterPro" id="IPR023214">
    <property type="entry name" value="HAD_sf"/>
</dbReference>